<sequence>MLIGLLVLLLVLGGLLVLADRVAAGAAERAIAEQAGRETAKRQISSTTPDVSIGGFPFLTQVLDGRYESITINVRDAQGPVQDRTVRLPRLEITARDVTASLSTLRSGQGDVRAASVDGTGVIAYDSVAQFISQPGVKLAERDGKLGVSLPVDLLGQQFTVNGIGVLTVDDQGRVSLKFEDLNAEGVPNVPLARSLLTGYAKRISIRVPLPELPYDLRVREVRVLPEGLEVSATAKDVPLNAA</sequence>
<dbReference type="Pfam" id="PF11209">
    <property type="entry name" value="LmeA"/>
    <property type="match status" value="1"/>
</dbReference>
<gene>
    <name evidence="1" type="ORF">GSF22_19170</name>
</gene>
<protein>
    <submittedName>
        <fullName evidence="1">LmeA family phospholipid-binding protein</fullName>
    </submittedName>
</protein>
<comment type="caution">
    <text evidence="1">The sequence shown here is derived from an EMBL/GenBank/DDBJ whole genome shotgun (WGS) entry which is preliminary data.</text>
</comment>
<dbReference type="Proteomes" id="UP000823521">
    <property type="component" value="Unassembled WGS sequence"/>
</dbReference>
<evidence type="ECO:0000313" key="2">
    <source>
        <dbReference type="Proteomes" id="UP000823521"/>
    </source>
</evidence>
<proteinExistence type="predicted"/>
<keyword evidence="2" id="KW-1185">Reference proteome</keyword>
<dbReference type="EMBL" id="WVUH01000170">
    <property type="protein sequence ID" value="MBO4208109.1"/>
    <property type="molecule type" value="Genomic_DNA"/>
</dbReference>
<organism evidence="1 2">
    <name type="scientific">Micromonospora echinofusca</name>
    <dbReference type="NCBI Taxonomy" id="47858"/>
    <lineage>
        <taxon>Bacteria</taxon>
        <taxon>Bacillati</taxon>
        <taxon>Actinomycetota</taxon>
        <taxon>Actinomycetes</taxon>
        <taxon>Micromonosporales</taxon>
        <taxon>Micromonosporaceae</taxon>
        <taxon>Micromonospora</taxon>
    </lineage>
</organism>
<accession>A0ABS3VU86</accession>
<reference evidence="1 2" key="1">
    <citation type="submission" date="2019-12" db="EMBL/GenBank/DDBJ databases">
        <title>Whole genome sequencing of endophytic Actinobacterium Micromonospora sp. MPMI6T.</title>
        <authorList>
            <person name="Evv R."/>
            <person name="Podile A.R."/>
        </authorList>
    </citation>
    <scope>NUCLEOTIDE SEQUENCE [LARGE SCALE GENOMIC DNA]</scope>
    <source>
        <strain evidence="1 2">MPMI6</strain>
    </source>
</reference>
<dbReference type="InterPro" id="IPR021373">
    <property type="entry name" value="DUF2993"/>
</dbReference>
<name>A0ABS3VU86_MICEH</name>
<evidence type="ECO:0000313" key="1">
    <source>
        <dbReference type="EMBL" id="MBO4208109.1"/>
    </source>
</evidence>